<organism evidence="1 2">
    <name type="scientific">Sphaerodactylus townsendi</name>
    <dbReference type="NCBI Taxonomy" id="933632"/>
    <lineage>
        <taxon>Eukaryota</taxon>
        <taxon>Metazoa</taxon>
        <taxon>Chordata</taxon>
        <taxon>Craniata</taxon>
        <taxon>Vertebrata</taxon>
        <taxon>Euteleostomi</taxon>
        <taxon>Lepidosauria</taxon>
        <taxon>Squamata</taxon>
        <taxon>Bifurcata</taxon>
        <taxon>Gekkota</taxon>
        <taxon>Sphaerodactylidae</taxon>
        <taxon>Sphaerodactylus</taxon>
    </lineage>
</organism>
<proteinExistence type="predicted"/>
<comment type="caution">
    <text evidence="1">The sequence shown here is derived from an EMBL/GenBank/DDBJ whole genome shotgun (WGS) entry which is preliminary data.</text>
</comment>
<evidence type="ECO:0000313" key="1">
    <source>
        <dbReference type="EMBL" id="KAH7996227.1"/>
    </source>
</evidence>
<dbReference type="EMBL" id="CM037628">
    <property type="protein sequence ID" value="KAH7996227.1"/>
    <property type="molecule type" value="Genomic_DNA"/>
</dbReference>
<protein>
    <submittedName>
        <fullName evidence="1">Uncharacterized protein</fullName>
    </submittedName>
</protein>
<reference evidence="1" key="1">
    <citation type="submission" date="2021-08" db="EMBL/GenBank/DDBJ databases">
        <title>The first chromosome-level gecko genome reveals the dynamic sex chromosomes of Neotropical dwarf geckos (Sphaerodactylidae: Sphaerodactylus).</title>
        <authorList>
            <person name="Pinto B.J."/>
            <person name="Keating S.E."/>
            <person name="Gamble T."/>
        </authorList>
    </citation>
    <scope>NUCLEOTIDE SEQUENCE</scope>
    <source>
        <strain evidence="1">TG3544</strain>
    </source>
</reference>
<keyword evidence="2" id="KW-1185">Reference proteome</keyword>
<name>A0ACB8ETG6_9SAUR</name>
<accession>A0ACB8ETG6</accession>
<gene>
    <name evidence="1" type="ORF">K3G42_002868</name>
</gene>
<sequence>MLQSHQILQAAATHKRDESKIWVTYMVLLLIQQNRGGGHIPLLGGGPCFQEAWTATYRGVLRPSALGLEECLASVFYRALHVLFILYLCRGGVASSLPVGEHKGQFIPSQQAGDSHPGGSKRKRRGGDHLALGGERGRLRKMCSASTRDLLHQQPRLQPRRKARVRREEEGGGGACEARPAGRGAAFSRSLGALSFRPSAAFPASWLAGEVLCLPLHGQAGRAKIMVPELEKATVGWKMLNK</sequence>
<evidence type="ECO:0000313" key="2">
    <source>
        <dbReference type="Proteomes" id="UP000827872"/>
    </source>
</evidence>
<dbReference type="Proteomes" id="UP000827872">
    <property type="component" value="Linkage Group LG15"/>
</dbReference>